<keyword evidence="1" id="KW-0472">Membrane</keyword>
<keyword evidence="1" id="KW-1133">Transmembrane helix</keyword>
<proteinExistence type="predicted"/>
<organism evidence="2 3">
    <name type="scientific">Naumannella cuiyingiana</name>
    <dbReference type="NCBI Taxonomy" id="1347891"/>
    <lineage>
        <taxon>Bacteria</taxon>
        <taxon>Bacillati</taxon>
        <taxon>Actinomycetota</taxon>
        <taxon>Actinomycetes</taxon>
        <taxon>Propionibacteriales</taxon>
        <taxon>Propionibacteriaceae</taxon>
        <taxon>Naumannella</taxon>
    </lineage>
</organism>
<dbReference type="EMBL" id="JACBZS010000001">
    <property type="protein sequence ID" value="NYI71240.1"/>
    <property type="molecule type" value="Genomic_DNA"/>
</dbReference>
<name>A0A7Z0IL44_9ACTN</name>
<feature type="transmembrane region" description="Helical" evidence="1">
    <location>
        <begin position="21"/>
        <end position="45"/>
    </location>
</feature>
<dbReference type="AlphaFoldDB" id="A0A7Z0IL44"/>
<dbReference type="RefSeq" id="WP_179445088.1">
    <property type="nucleotide sequence ID" value="NZ_JACBZS010000001.1"/>
</dbReference>
<comment type="caution">
    <text evidence="2">The sequence shown here is derived from an EMBL/GenBank/DDBJ whole genome shotgun (WGS) entry which is preliminary data.</text>
</comment>
<reference evidence="2 3" key="1">
    <citation type="submission" date="2020-07" db="EMBL/GenBank/DDBJ databases">
        <title>Sequencing the genomes of 1000 actinobacteria strains.</title>
        <authorList>
            <person name="Klenk H.-P."/>
        </authorList>
    </citation>
    <scope>NUCLEOTIDE SEQUENCE [LARGE SCALE GENOMIC DNA]</scope>
    <source>
        <strain evidence="2 3">DSM 103164</strain>
    </source>
</reference>
<keyword evidence="3" id="KW-1185">Reference proteome</keyword>
<evidence type="ECO:0000313" key="2">
    <source>
        <dbReference type="EMBL" id="NYI71240.1"/>
    </source>
</evidence>
<dbReference type="Proteomes" id="UP000527616">
    <property type="component" value="Unassembled WGS sequence"/>
</dbReference>
<sequence length="77" mass="8502">MMKTAWNCLKSHHAELKRSSTRVLGTTRTGILLAFIVAAAGRGFLVPENGHTESLKTRSAPLLLDRATTRNSRPERT</sequence>
<protein>
    <submittedName>
        <fullName evidence="2">Uncharacterized protein</fullName>
    </submittedName>
</protein>
<gene>
    <name evidence="2" type="ORF">GGQ54_001800</name>
</gene>
<evidence type="ECO:0000313" key="3">
    <source>
        <dbReference type="Proteomes" id="UP000527616"/>
    </source>
</evidence>
<keyword evidence="1" id="KW-0812">Transmembrane</keyword>
<evidence type="ECO:0000256" key="1">
    <source>
        <dbReference type="SAM" id="Phobius"/>
    </source>
</evidence>
<accession>A0A7Z0IL44</accession>